<feature type="compositionally biased region" description="Low complexity" evidence="1">
    <location>
        <begin position="114"/>
        <end position="126"/>
    </location>
</feature>
<proteinExistence type="predicted"/>
<feature type="compositionally biased region" description="Pro residues" evidence="1">
    <location>
        <begin position="97"/>
        <end position="113"/>
    </location>
</feature>
<sequence>MNPTKIIAHLAIIAVAMAALAEAGNINQHAPQTNVSSDDAFVTPIPADNTPIATPVPTTPAPSVTDAPEATPAPTTPAPSVTYAPEATPVPTVATPKPTPCATPTPKPTPCATPAPTTADASATPSPTKPSDEANEKSENGNKSPATNPKNGPSSDHEDRTATATAVAHNDGQRVSSSANTGSVVSGASATAGNPARAGVLDSVSTPDWARVLVSARTLVWSLEPASEQTPDCTPELAWVPMPASLPGLVLARTLDCAQVLASVLTPDWARVLVSARTLVWSLEPASERTPDWVPELAWVPMPASLPGLVLARTLDCAQVLVSVLTPDWARVLVWSLEPASEQTPDCTPELAWVPMPA</sequence>
<comment type="caution">
    <text evidence="3">The sequence shown here is derived from an EMBL/GenBank/DDBJ whole genome shotgun (WGS) entry which is preliminary data.</text>
</comment>
<evidence type="ECO:0000256" key="1">
    <source>
        <dbReference type="SAM" id="MobiDB-lite"/>
    </source>
</evidence>
<dbReference type="Proteomes" id="UP000434957">
    <property type="component" value="Unassembled WGS sequence"/>
</dbReference>
<dbReference type="AlphaFoldDB" id="A0A6A4BRB5"/>
<keyword evidence="4" id="KW-1185">Reference proteome</keyword>
<feature type="compositionally biased region" description="Polar residues" evidence="1">
    <location>
        <begin position="173"/>
        <end position="192"/>
    </location>
</feature>
<feature type="chain" id="PRO_5025516282" description="RxLR effector protein" evidence="2">
    <location>
        <begin position="24"/>
        <end position="358"/>
    </location>
</feature>
<keyword evidence="2" id="KW-0732">Signal</keyword>
<feature type="compositionally biased region" description="Low complexity" evidence="1">
    <location>
        <begin position="50"/>
        <end position="96"/>
    </location>
</feature>
<feature type="signal peptide" evidence="2">
    <location>
        <begin position="1"/>
        <end position="23"/>
    </location>
</feature>
<dbReference type="EMBL" id="QXFT01004509">
    <property type="protein sequence ID" value="KAE9277525.1"/>
    <property type="molecule type" value="Genomic_DNA"/>
</dbReference>
<name>A0A6A4BRB5_9STRA</name>
<evidence type="ECO:0008006" key="5">
    <source>
        <dbReference type="Google" id="ProtNLM"/>
    </source>
</evidence>
<evidence type="ECO:0000313" key="3">
    <source>
        <dbReference type="EMBL" id="KAE9277525.1"/>
    </source>
</evidence>
<evidence type="ECO:0000313" key="4">
    <source>
        <dbReference type="Proteomes" id="UP000434957"/>
    </source>
</evidence>
<reference evidence="3 4" key="1">
    <citation type="submission" date="2018-08" db="EMBL/GenBank/DDBJ databases">
        <title>Genomic investigation of the strawberry pathogen Phytophthora fragariae indicates pathogenicity is determined by transcriptional variation in three key races.</title>
        <authorList>
            <person name="Adams T.M."/>
            <person name="Armitage A.D."/>
            <person name="Sobczyk M.K."/>
            <person name="Bates H.J."/>
            <person name="Dunwell J.M."/>
            <person name="Nellist C.F."/>
            <person name="Harrison R.J."/>
        </authorList>
    </citation>
    <scope>NUCLEOTIDE SEQUENCE [LARGE SCALE GENOMIC DNA]</scope>
    <source>
        <strain evidence="3 4">SCRP333</strain>
    </source>
</reference>
<evidence type="ECO:0000256" key="2">
    <source>
        <dbReference type="SAM" id="SignalP"/>
    </source>
</evidence>
<accession>A0A6A4BRB5</accession>
<feature type="region of interest" description="Disordered" evidence="1">
    <location>
        <begin position="46"/>
        <end position="198"/>
    </location>
</feature>
<feature type="compositionally biased region" description="Basic and acidic residues" evidence="1">
    <location>
        <begin position="130"/>
        <end position="140"/>
    </location>
</feature>
<feature type="compositionally biased region" description="Polar residues" evidence="1">
    <location>
        <begin position="141"/>
        <end position="154"/>
    </location>
</feature>
<organism evidence="3 4">
    <name type="scientific">Phytophthora rubi</name>
    <dbReference type="NCBI Taxonomy" id="129364"/>
    <lineage>
        <taxon>Eukaryota</taxon>
        <taxon>Sar</taxon>
        <taxon>Stramenopiles</taxon>
        <taxon>Oomycota</taxon>
        <taxon>Peronosporomycetes</taxon>
        <taxon>Peronosporales</taxon>
        <taxon>Peronosporaceae</taxon>
        <taxon>Phytophthora</taxon>
    </lineage>
</organism>
<protein>
    <recommendedName>
        <fullName evidence="5">RxLR effector protein</fullName>
    </recommendedName>
</protein>
<gene>
    <name evidence="3" type="ORF">PR003_g28768</name>
</gene>